<evidence type="ECO:0000313" key="1">
    <source>
        <dbReference type="EMBL" id="KAF7700111.1"/>
    </source>
</evidence>
<evidence type="ECO:0000313" key="2">
    <source>
        <dbReference type="Proteomes" id="UP000606274"/>
    </source>
</evidence>
<protein>
    <submittedName>
        <fullName evidence="1">Uncharacterized protein</fullName>
    </submittedName>
</protein>
<sequence length="125" mass="14588">MNTLSSFGRLSFNRLYITEKRVADEKFINVIKCGRQVFKAFFLAFADAFKLTSKIFTYDITTNNKGKTTKIITKAKPYRSANILLKQERLTIAKLSQNSLFIVYLHKGIREVRYIWVPIRQIGKM</sequence>
<organism evidence="1 2">
    <name type="scientific">Silurus meridionalis</name>
    <name type="common">Southern catfish</name>
    <name type="synonym">Silurus soldatovi meridionalis</name>
    <dbReference type="NCBI Taxonomy" id="175797"/>
    <lineage>
        <taxon>Eukaryota</taxon>
        <taxon>Metazoa</taxon>
        <taxon>Chordata</taxon>
        <taxon>Craniata</taxon>
        <taxon>Vertebrata</taxon>
        <taxon>Euteleostomi</taxon>
        <taxon>Actinopterygii</taxon>
        <taxon>Neopterygii</taxon>
        <taxon>Teleostei</taxon>
        <taxon>Ostariophysi</taxon>
        <taxon>Siluriformes</taxon>
        <taxon>Siluridae</taxon>
        <taxon>Silurus</taxon>
    </lineage>
</organism>
<accession>A0A8T0B348</accession>
<dbReference type="EMBL" id="JABFDY010000012">
    <property type="protein sequence ID" value="KAF7700111.1"/>
    <property type="molecule type" value="Genomic_DNA"/>
</dbReference>
<comment type="caution">
    <text evidence="1">The sequence shown here is derived from an EMBL/GenBank/DDBJ whole genome shotgun (WGS) entry which is preliminary data.</text>
</comment>
<gene>
    <name evidence="1" type="ORF">HF521_003069</name>
</gene>
<keyword evidence="2" id="KW-1185">Reference proteome</keyword>
<proteinExistence type="predicted"/>
<reference evidence="1" key="1">
    <citation type="submission" date="2020-08" db="EMBL/GenBank/DDBJ databases">
        <title>Chromosome-level assembly of Southern catfish (Silurus meridionalis) provides insights into visual adaptation to the nocturnal and benthic lifestyles.</title>
        <authorList>
            <person name="Zhang Y."/>
            <person name="Wang D."/>
            <person name="Peng Z."/>
        </authorList>
    </citation>
    <scope>NUCLEOTIDE SEQUENCE</scope>
    <source>
        <strain evidence="1">SWU-2019-XX</strain>
        <tissue evidence="1">Muscle</tissue>
    </source>
</reference>
<dbReference type="Proteomes" id="UP000606274">
    <property type="component" value="Unassembled WGS sequence"/>
</dbReference>
<name>A0A8T0B348_SILME</name>
<dbReference type="AlphaFoldDB" id="A0A8T0B348"/>